<protein>
    <submittedName>
        <fullName evidence="6">RTA1-domain-containing protein</fullName>
    </submittedName>
</protein>
<keyword evidence="3 5" id="KW-1133">Transmembrane helix</keyword>
<comment type="subcellular location">
    <subcellularLocation>
        <location evidence="1">Membrane</location>
        <topology evidence="1">Multi-pass membrane protein</topology>
    </subcellularLocation>
</comment>
<dbReference type="PANTHER" id="PTHR31465:SF1">
    <property type="entry name" value="PROTEIN RTA1-RELATED"/>
    <property type="match status" value="1"/>
</dbReference>
<dbReference type="AlphaFoldDB" id="A0A6A6J8N0"/>
<dbReference type="GeneID" id="54549755"/>
<evidence type="ECO:0000256" key="1">
    <source>
        <dbReference type="ARBA" id="ARBA00004141"/>
    </source>
</evidence>
<feature type="transmembrane region" description="Helical" evidence="5">
    <location>
        <begin position="20"/>
        <end position="40"/>
    </location>
</feature>
<dbReference type="OrthoDB" id="3358017at2759"/>
<feature type="transmembrane region" description="Helical" evidence="5">
    <location>
        <begin position="203"/>
        <end position="223"/>
    </location>
</feature>
<dbReference type="PANTHER" id="PTHR31465">
    <property type="entry name" value="PROTEIN RTA1-RELATED"/>
    <property type="match status" value="1"/>
</dbReference>
<accession>A0A6A6J8N0</accession>
<dbReference type="EMBL" id="ML986519">
    <property type="protein sequence ID" value="KAF2272607.1"/>
    <property type="molecule type" value="Genomic_DNA"/>
</dbReference>
<dbReference type="InterPro" id="IPR007568">
    <property type="entry name" value="RTA1"/>
</dbReference>
<feature type="transmembrane region" description="Helical" evidence="5">
    <location>
        <begin position="85"/>
        <end position="109"/>
    </location>
</feature>
<evidence type="ECO:0000313" key="7">
    <source>
        <dbReference type="Proteomes" id="UP000800097"/>
    </source>
</evidence>
<feature type="transmembrane region" description="Helical" evidence="5">
    <location>
        <begin position="160"/>
        <end position="182"/>
    </location>
</feature>
<name>A0A6A6J8N0_WESOR</name>
<organism evidence="6 7">
    <name type="scientific">Westerdykella ornata</name>
    <dbReference type="NCBI Taxonomy" id="318751"/>
    <lineage>
        <taxon>Eukaryota</taxon>
        <taxon>Fungi</taxon>
        <taxon>Dikarya</taxon>
        <taxon>Ascomycota</taxon>
        <taxon>Pezizomycotina</taxon>
        <taxon>Dothideomycetes</taxon>
        <taxon>Pleosporomycetidae</taxon>
        <taxon>Pleosporales</taxon>
        <taxon>Sporormiaceae</taxon>
        <taxon>Westerdykella</taxon>
    </lineage>
</organism>
<keyword evidence="7" id="KW-1185">Reference proteome</keyword>
<reference evidence="6" key="1">
    <citation type="journal article" date="2020" name="Stud. Mycol.">
        <title>101 Dothideomycetes genomes: a test case for predicting lifestyles and emergence of pathogens.</title>
        <authorList>
            <person name="Haridas S."/>
            <person name="Albert R."/>
            <person name="Binder M."/>
            <person name="Bloem J."/>
            <person name="Labutti K."/>
            <person name="Salamov A."/>
            <person name="Andreopoulos B."/>
            <person name="Baker S."/>
            <person name="Barry K."/>
            <person name="Bills G."/>
            <person name="Bluhm B."/>
            <person name="Cannon C."/>
            <person name="Castanera R."/>
            <person name="Culley D."/>
            <person name="Daum C."/>
            <person name="Ezra D."/>
            <person name="Gonzalez J."/>
            <person name="Henrissat B."/>
            <person name="Kuo A."/>
            <person name="Liang C."/>
            <person name="Lipzen A."/>
            <person name="Lutzoni F."/>
            <person name="Magnuson J."/>
            <person name="Mondo S."/>
            <person name="Nolan M."/>
            <person name="Ohm R."/>
            <person name="Pangilinan J."/>
            <person name="Park H.-J."/>
            <person name="Ramirez L."/>
            <person name="Alfaro M."/>
            <person name="Sun H."/>
            <person name="Tritt A."/>
            <person name="Yoshinaga Y."/>
            <person name="Zwiers L.-H."/>
            <person name="Turgeon B."/>
            <person name="Goodwin S."/>
            <person name="Spatafora J."/>
            <person name="Crous P."/>
            <person name="Grigoriev I."/>
        </authorList>
    </citation>
    <scope>NUCLEOTIDE SEQUENCE</scope>
    <source>
        <strain evidence="6">CBS 379.55</strain>
    </source>
</reference>
<dbReference type="Pfam" id="PF04479">
    <property type="entry name" value="RTA1"/>
    <property type="match status" value="1"/>
</dbReference>
<dbReference type="Proteomes" id="UP000800097">
    <property type="component" value="Unassembled WGS sequence"/>
</dbReference>
<evidence type="ECO:0000256" key="3">
    <source>
        <dbReference type="ARBA" id="ARBA00022989"/>
    </source>
</evidence>
<feature type="transmembrane region" description="Helical" evidence="5">
    <location>
        <begin position="238"/>
        <end position="258"/>
    </location>
</feature>
<sequence>MVSQCANREGGYELYAYSPSLPAAIIFIAIFGTSAVLHIWQAGKKRSWFMTPFIIGGLMETVGYVGRALSHHNTCSLTPYIIQTLLLLLGPALFAASIYMILGRIILLTDGEPYALIRRTWLTKIFVGGDVLCFLMQLAGGGMLASADGDPDKAKLGENLVVGGLFVQLAFFGFFILVAALFQMQGRHHLAGLPQSLSAWRRHLYVLYGTSLLILVRSVFRVVEYFQGEHGYLLSHEVFLYIFDASLMAAAMVAMNVVHPGDIALLLKGKSLEDGREGFLELDSRGMVEGHGVDGHSRHWR</sequence>
<feature type="transmembrane region" description="Helical" evidence="5">
    <location>
        <begin position="47"/>
        <end position="65"/>
    </location>
</feature>
<keyword evidence="4 5" id="KW-0472">Membrane</keyword>
<keyword evidence="2 5" id="KW-0812">Transmembrane</keyword>
<gene>
    <name evidence="6" type="ORF">EI97DRAFT_406066</name>
</gene>
<evidence type="ECO:0000256" key="5">
    <source>
        <dbReference type="SAM" id="Phobius"/>
    </source>
</evidence>
<evidence type="ECO:0000256" key="2">
    <source>
        <dbReference type="ARBA" id="ARBA00022692"/>
    </source>
</evidence>
<dbReference type="GO" id="GO:0016020">
    <property type="term" value="C:membrane"/>
    <property type="evidence" value="ECO:0007669"/>
    <property type="project" value="UniProtKB-SubCell"/>
</dbReference>
<dbReference type="RefSeq" id="XP_033650146.1">
    <property type="nucleotide sequence ID" value="XM_033796580.1"/>
</dbReference>
<proteinExistence type="predicted"/>
<evidence type="ECO:0000313" key="6">
    <source>
        <dbReference type="EMBL" id="KAF2272607.1"/>
    </source>
</evidence>
<evidence type="ECO:0000256" key="4">
    <source>
        <dbReference type="ARBA" id="ARBA00023136"/>
    </source>
</evidence>
<feature type="transmembrane region" description="Helical" evidence="5">
    <location>
        <begin position="121"/>
        <end position="140"/>
    </location>
</feature>